<proteinExistence type="predicted"/>
<comment type="caution">
    <text evidence="1">The sequence shown here is derived from an EMBL/GenBank/DDBJ whole genome shotgun (WGS) entry which is preliminary data.</text>
</comment>
<protein>
    <submittedName>
        <fullName evidence="1">Uncharacterized protein</fullName>
    </submittedName>
</protein>
<evidence type="ECO:0000313" key="1">
    <source>
        <dbReference type="EMBL" id="KAF0917085.1"/>
    </source>
</evidence>
<reference evidence="1 2" key="1">
    <citation type="submission" date="2019-11" db="EMBL/GenBank/DDBJ databases">
        <title>Whole genome sequence of Oryza granulata.</title>
        <authorList>
            <person name="Li W."/>
        </authorList>
    </citation>
    <scope>NUCLEOTIDE SEQUENCE [LARGE SCALE GENOMIC DNA]</scope>
    <source>
        <strain evidence="2">cv. Menghai</strain>
        <tissue evidence="1">Leaf</tissue>
    </source>
</reference>
<name>A0A6G1DW57_9ORYZ</name>
<dbReference type="EMBL" id="SPHZ02000005">
    <property type="protein sequence ID" value="KAF0917085.1"/>
    <property type="molecule type" value="Genomic_DNA"/>
</dbReference>
<sequence length="113" mass="12325">MRRAWAHPSGASSSSRLQRGVVFVLDPHRLPNPSSIRLPLVKGSFIYLSYSPNTRSSQPPPPKALSSAGSFGKKMTVDDLIACHIRVTRKKMPLCAAPSFDRDAAHAFPTLRG</sequence>
<accession>A0A6G1DW57</accession>
<gene>
    <name evidence="1" type="ORF">E2562_016892</name>
</gene>
<keyword evidence="2" id="KW-1185">Reference proteome</keyword>
<dbReference type="AlphaFoldDB" id="A0A6G1DW57"/>
<dbReference type="OrthoDB" id="10251089at2759"/>
<organism evidence="1 2">
    <name type="scientific">Oryza meyeriana var. granulata</name>
    <dbReference type="NCBI Taxonomy" id="110450"/>
    <lineage>
        <taxon>Eukaryota</taxon>
        <taxon>Viridiplantae</taxon>
        <taxon>Streptophyta</taxon>
        <taxon>Embryophyta</taxon>
        <taxon>Tracheophyta</taxon>
        <taxon>Spermatophyta</taxon>
        <taxon>Magnoliopsida</taxon>
        <taxon>Liliopsida</taxon>
        <taxon>Poales</taxon>
        <taxon>Poaceae</taxon>
        <taxon>BOP clade</taxon>
        <taxon>Oryzoideae</taxon>
        <taxon>Oryzeae</taxon>
        <taxon>Oryzinae</taxon>
        <taxon>Oryza</taxon>
        <taxon>Oryza meyeriana</taxon>
    </lineage>
</organism>
<dbReference type="Proteomes" id="UP000479710">
    <property type="component" value="Unassembled WGS sequence"/>
</dbReference>
<evidence type="ECO:0000313" key="2">
    <source>
        <dbReference type="Proteomes" id="UP000479710"/>
    </source>
</evidence>